<dbReference type="eggNOG" id="KOG4561">
    <property type="taxonomic scope" value="Eukaryota"/>
</dbReference>
<dbReference type="PANTHER" id="PTHR13439">
    <property type="entry name" value="CT120 PROTEIN"/>
    <property type="match status" value="1"/>
</dbReference>
<reference evidence="8" key="1">
    <citation type="submission" date="2007-04" db="EMBL/GenBank/DDBJ databases">
        <title>Annotation of Pediculus humanus corporis strain USDA.</title>
        <authorList>
            <person name="Kirkness E."/>
            <person name="Hannick L."/>
            <person name="Hass B."/>
            <person name="Bruggner R."/>
            <person name="Lawson D."/>
            <person name="Bidwell S."/>
            <person name="Joardar V."/>
            <person name="Caler E."/>
            <person name="Walenz B."/>
            <person name="Inman J."/>
            <person name="Schobel S."/>
            <person name="Galinsky K."/>
            <person name="Amedeo P."/>
            <person name="Strausberg R."/>
        </authorList>
    </citation>
    <scope>NUCLEOTIDE SEQUENCE</scope>
    <source>
        <strain evidence="8">USDA</strain>
    </source>
</reference>
<dbReference type="InterPro" id="IPR050846">
    <property type="entry name" value="TLCD"/>
</dbReference>
<dbReference type="OrthoDB" id="10266980at2759"/>
<organism>
    <name type="scientific">Pediculus humanus subsp. corporis</name>
    <name type="common">Body louse</name>
    <dbReference type="NCBI Taxonomy" id="121224"/>
    <lineage>
        <taxon>Eukaryota</taxon>
        <taxon>Metazoa</taxon>
        <taxon>Ecdysozoa</taxon>
        <taxon>Arthropoda</taxon>
        <taxon>Hexapoda</taxon>
        <taxon>Insecta</taxon>
        <taxon>Pterygota</taxon>
        <taxon>Neoptera</taxon>
        <taxon>Paraneoptera</taxon>
        <taxon>Psocodea</taxon>
        <taxon>Troctomorpha</taxon>
        <taxon>Phthiraptera</taxon>
        <taxon>Anoplura</taxon>
        <taxon>Pediculidae</taxon>
        <taxon>Pediculus</taxon>
    </lineage>
</organism>
<dbReference type="GeneID" id="8229995"/>
<dbReference type="PANTHER" id="PTHR13439:SF66">
    <property type="entry name" value="BCDNA.GH12326"/>
    <property type="match status" value="1"/>
</dbReference>
<dbReference type="Proteomes" id="UP000009046">
    <property type="component" value="Unassembled WGS sequence"/>
</dbReference>
<feature type="transmembrane region" description="Helical" evidence="6">
    <location>
        <begin position="185"/>
        <end position="204"/>
    </location>
</feature>
<dbReference type="RefSeq" id="XP_002429712.1">
    <property type="nucleotide sequence ID" value="XM_002429667.1"/>
</dbReference>
<evidence type="ECO:0000256" key="5">
    <source>
        <dbReference type="PROSITE-ProRule" id="PRU00205"/>
    </source>
</evidence>
<dbReference type="STRING" id="121224.E0VUB8"/>
<dbReference type="CTD" id="8229995"/>
<evidence type="ECO:0000256" key="1">
    <source>
        <dbReference type="ARBA" id="ARBA00004141"/>
    </source>
</evidence>
<feature type="transmembrane region" description="Helical" evidence="6">
    <location>
        <begin position="37"/>
        <end position="59"/>
    </location>
</feature>
<evidence type="ECO:0000256" key="2">
    <source>
        <dbReference type="ARBA" id="ARBA00022692"/>
    </source>
</evidence>
<dbReference type="InterPro" id="IPR006634">
    <property type="entry name" value="TLC-dom"/>
</dbReference>
<feature type="transmembrane region" description="Helical" evidence="6">
    <location>
        <begin position="85"/>
        <end position="108"/>
    </location>
</feature>
<gene>
    <name evidence="9" type="primary">8229995</name>
    <name evidence="8" type="ORF">Phum_PHUM448920</name>
</gene>
<dbReference type="SMART" id="SM00724">
    <property type="entry name" value="TLC"/>
    <property type="match status" value="1"/>
</dbReference>
<evidence type="ECO:0000256" key="6">
    <source>
        <dbReference type="SAM" id="Phobius"/>
    </source>
</evidence>
<dbReference type="HOGENOM" id="CLU_049796_2_0_1"/>
<dbReference type="Pfam" id="PF03798">
    <property type="entry name" value="TRAM_LAG1_CLN8"/>
    <property type="match status" value="1"/>
</dbReference>
<evidence type="ECO:0000256" key="3">
    <source>
        <dbReference type="ARBA" id="ARBA00022989"/>
    </source>
</evidence>
<dbReference type="KEGG" id="phu:Phum_PHUM448920"/>
<reference evidence="8" key="2">
    <citation type="submission" date="2007-04" db="EMBL/GenBank/DDBJ databases">
        <title>The genome of the human body louse.</title>
        <authorList>
            <consortium name="The Human Body Louse Genome Consortium"/>
            <person name="Kirkness E."/>
            <person name="Walenz B."/>
            <person name="Hass B."/>
            <person name="Bruggner R."/>
            <person name="Strausberg R."/>
        </authorList>
    </citation>
    <scope>NUCLEOTIDE SEQUENCE</scope>
    <source>
        <strain evidence="8">USDA</strain>
    </source>
</reference>
<keyword evidence="2 5" id="KW-0812">Transmembrane</keyword>
<proteinExistence type="predicted"/>
<feature type="transmembrane region" description="Helical" evidence="6">
    <location>
        <begin position="120"/>
        <end position="139"/>
    </location>
</feature>
<feature type="transmembrane region" description="Helical" evidence="6">
    <location>
        <begin position="243"/>
        <end position="266"/>
    </location>
</feature>
<accession>E0VUB8</accession>
<dbReference type="EMBL" id="AAZO01005476">
    <property type="status" value="NOT_ANNOTATED_CDS"/>
    <property type="molecule type" value="Genomic_DNA"/>
</dbReference>
<dbReference type="GO" id="GO:0055088">
    <property type="term" value="P:lipid homeostasis"/>
    <property type="evidence" value="ECO:0007669"/>
    <property type="project" value="TreeGrafter"/>
</dbReference>
<dbReference type="AlphaFoldDB" id="E0VUB8"/>
<reference evidence="9" key="3">
    <citation type="submission" date="2021-02" db="UniProtKB">
        <authorList>
            <consortium name="EnsemblMetazoa"/>
        </authorList>
    </citation>
    <scope>IDENTIFICATION</scope>
    <source>
        <strain evidence="9">USDA</strain>
    </source>
</reference>
<feature type="transmembrane region" description="Helical" evidence="6">
    <location>
        <begin position="211"/>
        <end position="231"/>
    </location>
</feature>
<evidence type="ECO:0000313" key="9">
    <source>
        <dbReference type="EnsemblMetazoa" id="PHUM448920-PA"/>
    </source>
</evidence>
<dbReference type="EMBL" id="DS235784">
    <property type="protein sequence ID" value="EEB16974.1"/>
    <property type="molecule type" value="Genomic_DNA"/>
</dbReference>
<dbReference type="InParanoid" id="E0VUB8"/>
<comment type="subcellular location">
    <subcellularLocation>
        <location evidence="1">Membrane</location>
        <topology evidence="1">Multi-pass membrane protein</topology>
    </subcellularLocation>
</comment>
<dbReference type="VEuPathDB" id="VectorBase:PHUM448920"/>
<dbReference type="GO" id="GO:0005783">
    <property type="term" value="C:endoplasmic reticulum"/>
    <property type="evidence" value="ECO:0007669"/>
    <property type="project" value="TreeGrafter"/>
</dbReference>
<dbReference type="GO" id="GO:0016020">
    <property type="term" value="C:membrane"/>
    <property type="evidence" value="ECO:0007669"/>
    <property type="project" value="UniProtKB-SubCell"/>
</dbReference>
<evidence type="ECO:0000259" key="7">
    <source>
        <dbReference type="PROSITE" id="PS50922"/>
    </source>
</evidence>
<evidence type="ECO:0000313" key="8">
    <source>
        <dbReference type="EMBL" id="EEB16974.1"/>
    </source>
</evidence>
<name>E0VUB8_PEDHC</name>
<dbReference type="FunCoup" id="E0VUB8">
    <property type="interactions" value="869"/>
</dbReference>
<feature type="transmembrane region" description="Helical" evidence="6">
    <location>
        <begin position="6"/>
        <end position="25"/>
    </location>
</feature>
<dbReference type="OMA" id="WLRWEEA"/>
<feature type="domain" description="TLC" evidence="7">
    <location>
        <begin position="76"/>
        <end position="277"/>
    </location>
</feature>
<sequence>MKAAPLLIGSVIGSFAAVWIILHPLHPEDRISIVQGVCLMGLGFIFFISMFDLSNYFMFYTYEGKKFAKKYKLSLYDVMDISNKVVSAVQAVLSSICGTIVCTFSCPRNMLRTSHFMSQAYAWFGASYFLYDVYSMFMIHNLSPKTINRLNARSLTKENEIVDDNQILKASHFTKVKDFIYHQPIIIIHHLFIGLFGFLVVVHLRKNFGDCVFGLIFLMELSTPFVSFRGILSRLHLKECNLYLVNGIVMIAVFFMCRIFLFIWLFKLFYLFQLFAE</sequence>
<dbReference type="PROSITE" id="PS50922">
    <property type="entry name" value="TLC"/>
    <property type="match status" value="1"/>
</dbReference>
<dbReference type="EnsemblMetazoa" id="PHUM448920-RA">
    <property type="protein sequence ID" value="PHUM448920-PA"/>
    <property type="gene ID" value="PHUM448920"/>
</dbReference>
<protein>
    <submittedName>
        <fullName evidence="8 9">Protein FAM57B, putative</fullName>
    </submittedName>
</protein>
<keyword evidence="3 6" id="KW-1133">Transmembrane helix</keyword>
<evidence type="ECO:0000313" key="10">
    <source>
        <dbReference type="Proteomes" id="UP000009046"/>
    </source>
</evidence>
<keyword evidence="4 5" id="KW-0472">Membrane</keyword>
<evidence type="ECO:0000256" key="4">
    <source>
        <dbReference type="ARBA" id="ARBA00023136"/>
    </source>
</evidence>
<keyword evidence="10" id="KW-1185">Reference proteome</keyword>